<evidence type="ECO:0008006" key="3">
    <source>
        <dbReference type="Google" id="ProtNLM"/>
    </source>
</evidence>
<dbReference type="Proteomes" id="UP000294933">
    <property type="component" value="Unassembled WGS sequence"/>
</dbReference>
<proteinExistence type="predicted"/>
<reference evidence="1 2" key="1">
    <citation type="submission" date="2018-06" db="EMBL/GenBank/DDBJ databases">
        <title>A transcriptomic atlas of mushroom development highlights an independent origin of complex multicellularity.</title>
        <authorList>
            <consortium name="DOE Joint Genome Institute"/>
            <person name="Krizsan K."/>
            <person name="Almasi E."/>
            <person name="Merenyi Z."/>
            <person name="Sahu N."/>
            <person name="Viragh M."/>
            <person name="Koszo T."/>
            <person name="Mondo S."/>
            <person name="Kiss B."/>
            <person name="Balint B."/>
            <person name="Kues U."/>
            <person name="Barry K."/>
            <person name="Hegedus J.C."/>
            <person name="Henrissat B."/>
            <person name="Johnson J."/>
            <person name="Lipzen A."/>
            <person name="Ohm R."/>
            <person name="Nagy I."/>
            <person name="Pangilinan J."/>
            <person name="Yan J."/>
            <person name="Xiong Y."/>
            <person name="Grigoriev I.V."/>
            <person name="Hibbett D.S."/>
            <person name="Nagy L.G."/>
        </authorList>
    </citation>
    <scope>NUCLEOTIDE SEQUENCE [LARGE SCALE GENOMIC DNA]</scope>
    <source>
        <strain evidence="1 2">SZMC22713</strain>
    </source>
</reference>
<organism evidence="1 2">
    <name type="scientific">Rickenella mellea</name>
    <dbReference type="NCBI Taxonomy" id="50990"/>
    <lineage>
        <taxon>Eukaryota</taxon>
        <taxon>Fungi</taxon>
        <taxon>Dikarya</taxon>
        <taxon>Basidiomycota</taxon>
        <taxon>Agaricomycotina</taxon>
        <taxon>Agaricomycetes</taxon>
        <taxon>Hymenochaetales</taxon>
        <taxon>Rickenellaceae</taxon>
        <taxon>Rickenella</taxon>
    </lineage>
</organism>
<dbReference type="EMBL" id="ML170261">
    <property type="protein sequence ID" value="TDL15801.1"/>
    <property type="molecule type" value="Genomic_DNA"/>
</dbReference>
<name>A0A4Y7PLD7_9AGAM</name>
<keyword evidence="2" id="KW-1185">Reference proteome</keyword>
<dbReference type="AlphaFoldDB" id="A0A4Y7PLD7"/>
<accession>A0A4Y7PLD7</accession>
<dbReference type="VEuPathDB" id="FungiDB:BD410DRAFT_84826"/>
<evidence type="ECO:0000313" key="1">
    <source>
        <dbReference type="EMBL" id="TDL15801.1"/>
    </source>
</evidence>
<gene>
    <name evidence="1" type="ORF">BD410DRAFT_84826</name>
</gene>
<evidence type="ECO:0000313" key="2">
    <source>
        <dbReference type="Proteomes" id="UP000294933"/>
    </source>
</evidence>
<protein>
    <recommendedName>
        <fullName evidence="3">F-box domain-containing protein</fullName>
    </recommendedName>
</protein>
<sequence length="254" mass="29008">MPSLSHIECFYWQFQPRVAFATQLTTFEISLGDMETIDIGRLAQALQSLTNLRNLSVQLSDCESVDYGTDWNRLKPHSVQIDKLTIGINEGTVLEAAQGLYDTLSFFTAVTVEISLDNVGGGPQLDYLKTANAEFFPFGTIILLHVSRWIYIPDLFMAIGRSCEIVHTVHFDVPHGVHFTDGFHDQFDHSPFRSIRHVVFHKCDSLREEQVKFMLKHSLFAEVADFKLVSCPKITEDFLLDCRDEFGEKIQWTL</sequence>